<dbReference type="Gene3D" id="2.10.25.10">
    <property type="entry name" value="Laminin"/>
    <property type="match status" value="2"/>
</dbReference>
<dbReference type="PROSITE" id="PS00329">
    <property type="entry name" value="HSP70_2"/>
    <property type="match status" value="1"/>
</dbReference>
<evidence type="ECO:0000256" key="4">
    <source>
        <dbReference type="ARBA" id="ARBA00022737"/>
    </source>
</evidence>
<keyword evidence="5" id="KW-0547">Nucleotide-binding</keyword>
<dbReference type="GO" id="GO:0005524">
    <property type="term" value="F:ATP binding"/>
    <property type="evidence" value="ECO:0007669"/>
    <property type="project" value="UniProtKB-KW"/>
</dbReference>
<keyword evidence="3" id="KW-0732">Signal</keyword>
<keyword evidence="15" id="KW-1185">Reference proteome</keyword>
<keyword evidence="4" id="KW-0677">Repeat</keyword>
<name>A0A8S3QE49_MYTED</name>
<dbReference type="PANTHER" id="PTHR23282">
    <property type="entry name" value="APICAL ENDOSOMAL GLYCOPROTEIN PRECURSOR"/>
    <property type="match status" value="1"/>
</dbReference>
<dbReference type="GO" id="GO:0016020">
    <property type="term" value="C:membrane"/>
    <property type="evidence" value="ECO:0007669"/>
    <property type="project" value="InterPro"/>
</dbReference>
<comment type="caution">
    <text evidence="10">Lacks conserved residue(s) required for the propagation of feature annotation.</text>
</comment>
<dbReference type="Pfam" id="PF00012">
    <property type="entry name" value="HSP70"/>
    <property type="match status" value="1"/>
</dbReference>
<dbReference type="CDD" id="cd00054">
    <property type="entry name" value="EGF_CA"/>
    <property type="match status" value="2"/>
</dbReference>
<dbReference type="PANTHER" id="PTHR23282:SF101">
    <property type="entry name" value="MAM DOMAIN-CONTAINING PROTEIN"/>
    <property type="match status" value="1"/>
</dbReference>
<evidence type="ECO:0000259" key="12">
    <source>
        <dbReference type="PROSITE" id="PS50026"/>
    </source>
</evidence>
<feature type="compositionally biased region" description="Low complexity" evidence="11">
    <location>
        <begin position="30"/>
        <end position="86"/>
    </location>
</feature>
<dbReference type="CDD" id="cd06263">
    <property type="entry name" value="MAM"/>
    <property type="match status" value="3"/>
</dbReference>
<dbReference type="GO" id="GO:0140662">
    <property type="term" value="F:ATP-dependent protein folding chaperone"/>
    <property type="evidence" value="ECO:0007669"/>
    <property type="project" value="InterPro"/>
</dbReference>
<gene>
    <name evidence="14" type="ORF">MEDL_8615</name>
</gene>
<feature type="domain" description="MAM" evidence="13">
    <location>
        <begin position="333"/>
        <end position="492"/>
    </location>
</feature>
<evidence type="ECO:0000259" key="13">
    <source>
        <dbReference type="PROSITE" id="PS50060"/>
    </source>
</evidence>
<feature type="disulfide bond" evidence="10">
    <location>
        <begin position="313"/>
        <end position="322"/>
    </location>
</feature>
<evidence type="ECO:0000313" key="14">
    <source>
        <dbReference type="EMBL" id="CAG2193478.1"/>
    </source>
</evidence>
<evidence type="ECO:0000256" key="7">
    <source>
        <dbReference type="ARBA" id="ARBA00022840"/>
    </source>
</evidence>
<evidence type="ECO:0000256" key="8">
    <source>
        <dbReference type="ARBA" id="ARBA00023157"/>
    </source>
</evidence>
<dbReference type="SUPFAM" id="SSF53067">
    <property type="entry name" value="Actin-like ATPase domain"/>
    <property type="match status" value="2"/>
</dbReference>
<dbReference type="Gene3D" id="3.90.640.10">
    <property type="entry name" value="Actin, Chain A, domain 4"/>
    <property type="match status" value="1"/>
</dbReference>
<dbReference type="InterPro" id="IPR013320">
    <property type="entry name" value="ConA-like_dom_sf"/>
</dbReference>
<feature type="region of interest" description="Disordered" evidence="11">
    <location>
        <begin position="28"/>
        <end position="90"/>
    </location>
</feature>
<accession>A0A8S3QE49</accession>
<dbReference type="SUPFAM" id="SSF57196">
    <property type="entry name" value="EGF/Laminin"/>
    <property type="match status" value="2"/>
</dbReference>
<dbReference type="Pfam" id="PF00008">
    <property type="entry name" value="EGF"/>
    <property type="match status" value="1"/>
</dbReference>
<proteinExistence type="inferred from homology"/>
<evidence type="ECO:0000256" key="1">
    <source>
        <dbReference type="ARBA" id="ARBA00007381"/>
    </source>
</evidence>
<evidence type="ECO:0000256" key="6">
    <source>
        <dbReference type="ARBA" id="ARBA00022837"/>
    </source>
</evidence>
<feature type="domain" description="MAM" evidence="13">
    <location>
        <begin position="90"/>
        <end position="252"/>
    </location>
</feature>
<dbReference type="InterPro" id="IPR013126">
    <property type="entry name" value="Hsp_70_fam"/>
</dbReference>
<keyword evidence="9" id="KW-0325">Glycoprotein</keyword>
<dbReference type="EMBL" id="CAJPWZ010000460">
    <property type="protein sequence ID" value="CAG2193478.1"/>
    <property type="molecule type" value="Genomic_DNA"/>
</dbReference>
<keyword evidence="8 10" id="KW-1015">Disulfide bond</keyword>
<feature type="domain" description="EGF-like" evidence="12">
    <location>
        <begin position="285"/>
        <end position="323"/>
    </location>
</feature>
<evidence type="ECO:0000256" key="11">
    <source>
        <dbReference type="SAM" id="MobiDB-lite"/>
    </source>
</evidence>
<evidence type="ECO:0000256" key="10">
    <source>
        <dbReference type="PROSITE-ProRule" id="PRU00076"/>
    </source>
</evidence>
<dbReference type="PROSITE" id="PS00022">
    <property type="entry name" value="EGF_1"/>
    <property type="match status" value="2"/>
</dbReference>
<dbReference type="InterPro" id="IPR043129">
    <property type="entry name" value="ATPase_NBD"/>
</dbReference>
<evidence type="ECO:0000256" key="3">
    <source>
        <dbReference type="ARBA" id="ARBA00022729"/>
    </source>
</evidence>
<dbReference type="SMART" id="SM00181">
    <property type="entry name" value="EGF"/>
    <property type="match status" value="2"/>
</dbReference>
<organism evidence="14 15">
    <name type="scientific">Mytilus edulis</name>
    <name type="common">Blue mussel</name>
    <dbReference type="NCBI Taxonomy" id="6550"/>
    <lineage>
        <taxon>Eukaryota</taxon>
        <taxon>Metazoa</taxon>
        <taxon>Spiralia</taxon>
        <taxon>Lophotrochozoa</taxon>
        <taxon>Mollusca</taxon>
        <taxon>Bivalvia</taxon>
        <taxon>Autobranchia</taxon>
        <taxon>Pteriomorphia</taxon>
        <taxon>Mytilida</taxon>
        <taxon>Mytiloidea</taxon>
        <taxon>Mytilidae</taxon>
        <taxon>Mytilinae</taxon>
        <taxon>Mytilus</taxon>
    </lineage>
</organism>
<dbReference type="Proteomes" id="UP000683360">
    <property type="component" value="Unassembled WGS sequence"/>
</dbReference>
<comment type="similarity">
    <text evidence="1">Belongs to the heat shock protein 70 family.</text>
</comment>
<dbReference type="PROSITE" id="PS50060">
    <property type="entry name" value="MAM_2"/>
    <property type="match status" value="3"/>
</dbReference>
<dbReference type="InterPro" id="IPR018181">
    <property type="entry name" value="Heat_shock_70_CS"/>
</dbReference>
<dbReference type="FunFam" id="3.30.420.40:FF:000172">
    <property type="entry name" value="Heat shock 70 kDa protein"/>
    <property type="match status" value="1"/>
</dbReference>
<evidence type="ECO:0000256" key="2">
    <source>
        <dbReference type="ARBA" id="ARBA00022536"/>
    </source>
</evidence>
<feature type="disulfide bond" evidence="10">
    <location>
        <begin position="521"/>
        <end position="530"/>
    </location>
</feature>
<keyword evidence="7" id="KW-0067">ATP-binding</keyword>
<dbReference type="FunFam" id="3.30.30.30:FF:000001">
    <property type="entry name" value="heat shock 70 kDa protein-like"/>
    <property type="match status" value="1"/>
</dbReference>
<dbReference type="Gene3D" id="2.60.120.200">
    <property type="match status" value="2"/>
</dbReference>
<evidence type="ECO:0000256" key="5">
    <source>
        <dbReference type="ARBA" id="ARBA00022741"/>
    </source>
</evidence>
<sequence>MTIEGVRGSNWSSDIAIDDVSLIPGTCGNSVTSGPTTTGPVTAASTTPSTTTPSTTTPSTTTPSTTTPSTTTPSTTTAATTTAAPTDGTQTCTFEDGAPCFLVEATNDDFDWTRGSGRTPSVDTGPQAAVEGSKYKYIEVSSPRRSNDIARLESSTKLNAGDYCLTFQYHMFGLITDQDIFMGDLKISTGITTPENEVFIESGNLGNQWKKGKVTISNAAGMKLFIEANKGKSWIGDIAIDDIQLMLGACAGSILHIVVRVRWLRLGLGDIAIDDIQLMPGVCAGVSPCDTSPCQNGGSCSETTTAIGYTCSCLGRFVGQNCDQVDGKTVSEFACDFETTKNCVFKNVDDDDFQWTYKSGSTPSGGTGPSSAYEGTQYVYTEASSPRGQGDTAVLSTVNTMLAGTSSYCLQFYLHMYGNPGTMEVKFANRGSSSSSVWSESADQGNQWVFHQVELPPSFADPVIFFEAIRGSSYKGDVALDSVKLSLGQCASGPSPCATNPCNNGGSCNEDDSSAGYYCNCMKGWSGDNCDVQDVSGNSYSCGFETASATCIFKDTTNDQFDWTRRTKSTPSSSTGPTGAATGDYYMYIETSSPRVFGDTAVLTTQDTNLPAGSWCLTFQYHMKGSSIGSLEVFAGDRSSSLTSIWTKSGEQVDPDLWKTATIDIPQQSNPVVRNRTTPSYYVAFTDNKRLIGDAAKNQVPMNPVNTVFDAKRLIGRKFTDTTVQSDMKHWPFIVVDDATKPKITVDYKGESKTFFPEEISSMVLVKMKETAEAYLGKLVNNSVITVPAYFNDSQRQATKDAGTISGINVLRIINEQTAAAIAYGLDKKVGGERNVLIFDLGGGTFDVSILTIEDGIFEVKSTSGDTHLGGEDFDNRMVNHFIQEFKRKHKKDISENKRAV</sequence>
<reference evidence="14" key="1">
    <citation type="submission" date="2021-03" db="EMBL/GenBank/DDBJ databases">
        <authorList>
            <person name="Bekaert M."/>
        </authorList>
    </citation>
    <scope>NUCLEOTIDE SEQUENCE</scope>
</reference>
<comment type="caution">
    <text evidence="14">The sequence shown here is derived from an EMBL/GenBank/DDBJ whole genome shotgun (WGS) entry which is preliminary data.</text>
</comment>
<dbReference type="FunFam" id="2.10.25.10:FF:000508">
    <property type="entry name" value="Eyes shut homolog"/>
    <property type="match status" value="1"/>
</dbReference>
<dbReference type="Gene3D" id="3.30.420.40">
    <property type="match status" value="2"/>
</dbReference>
<dbReference type="AlphaFoldDB" id="A0A8S3QE49"/>
<dbReference type="SMART" id="SM00137">
    <property type="entry name" value="MAM"/>
    <property type="match status" value="3"/>
</dbReference>
<dbReference type="Pfam" id="PF00629">
    <property type="entry name" value="MAM"/>
    <property type="match status" value="3"/>
</dbReference>
<feature type="disulfide bond" evidence="10">
    <location>
        <begin position="294"/>
        <end position="311"/>
    </location>
</feature>
<dbReference type="OrthoDB" id="412155at2759"/>
<dbReference type="Gene3D" id="3.30.30.30">
    <property type="match status" value="1"/>
</dbReference>
<keyword evidence="2 10" id="KW-0245">EGF-like domain</keyword>
<dbReference type="InterPro" id="IPR000742">
    <property type="entry name" value="EGF"/>
</dbReference>
<keyword evidence="6" id="KW-0106">Calcium</keyword>
<dbReference type="PROSITE" id="PS50026">
    <property type="entry name" value="EGF_3"/>
    <property type="match status" value="2"/>
</dbReference>
<dbReference type="PROSITE" id="PS01186">
    <property type="entry name" value="EGF_2"/>
    <property type="match status" value="1"/>
</dbReference>
<protein>
    <submittedName>
        <fullName evidence="14">HSPA1s</fullName>
    </submittedName>
</protein>
<dbReference type="InterPro" id="IPR051560">
    <property type="entry name" value="MAM_domain-containing"/>
</dbReference>
<feature type="disulfide bond" evidence="10">
    <location>
        <begin position="502"/>
        <end position="519"/>
    </location>
</feature>
<feature type="domain" description="EGF-like" evidence="12">
    <location>
        <begin position="493"/>
        <end position="531"/>
    </location>
</feature>
<evidence type="ECO:0000313" key="15">
    <source>
        <dbReference type="Proteomes" id="UP000683360"/>
    </source>
</evidence>
<evidence type="ECO:0000256" key="9">
    <source>
        <dbReference type="ARBA" id="ARBA00023180"/>
    </source>
</evidence>
<dbReference type="SUPFAM" id="SSF49899">
    <property type="entry name" value="Concanavalin A-like lectins/glucanases"/>
    <property type="match status" value="3"/>
</dbReference>
<dbReference type="GO" id="GO:0048589">
    <property type="term" value="P:developmental growth"/>
    <property type="evidence" value="ECO:0007669"/>
    <property type="project" value="UniProtKB-ARBA"/>
</dbReference>
<dbReference type="InterPro" id="IPR000998">
    <property type="entry name" value="MAM_dom"/>
</dbReference>
<feature type="domain" description="MAM" evidence="13">
    <location>
        <begin position="540"/>
        <end position="685"/>
    </location>
</feature>